<dbReference type="PANTHER" id="PTHR24240">
    <property type="entry name" value="OPSIN"/>
    <property type="match status" value="1"/>
</dbReference>
<evidence type="ECO:0000256" key="9">
    <source>
        <dbReference type="ARBA" id="ARBA00023136"/>
    </source>
</evidence>
<sequence>MALPGPYSPMSITGDPTVEPFFPRYGYTTLSVVMGIVTVTAVTLNVTVITVTARHRQLRQPLNYALVNLAVADLGTALMGGVPAVLSNAAGHHITGRAGCILEGFSVALFGITALCSVALIALERMFVVCRPLGIFKLQAWHAAVGMGISWVWSLIWNTPPLFGWGGYQLEGVNTSCGPDWSGRQPGNVSYILSYFLLCFAVPITLIVVSYAWLLWTLRKVAQLGGGAAKAEAKVAWMVVAIVLAFLVSWLPYAVLALTVVFDPEVKISPLVAMVPVYLAKSSTVYNPLIYIFMNKQFQKYAVPFLFCGWSPWGLEDLDAEANTTVSSVNNQVSPEA</sequence>
<gene>
    <name evidence="16" type="primary">LOC105903389</name>
</gene>
<dbReference type="PRINTS" id="PR00238">
    <property type="entry name" value="OPSIN"/>
</dbReference>
<keyword evidence="12 13" id="KW-0807">Transducer</keyword>
<dbReference type="GO" id="GO:0009881">
    <property type="term" value="F:photoreceptor activity"/>
    <property type="evidence" value="ECO:0007669"/>
    <property type="project" value="UniProtKB-KW"/>
</dbReference>
<feature type="transmembrane region" description="Helical" evidence="13">
    <location>
        <begin position="192"/>
        <end position="214"/>
    </location>
</feature>
<keyword evidence="8 13" id="KW-0297">G-protein coupled receptor</keyword>
<evidence type="ECO:0000256" key="3">
    <source>
        <dbReference type="ARBA" id="ARBA00022606"/>
    </source>
</evidence>
<evidence type="ECO:0000256" key="11">
    <source>
        <dbReference type="ARBA" id="ARBA00023170"/>
    </source>
</evidence>
<dbReference type="InterPro" id="IPR017452">
    <property type="entry name" value="GPCR_Rhodpsn_7TM"/>
</dbReference>
<evidence type="ECO:0000256" key="2">
    <source>
        <dbReference type="ARBA" id="ARBA00022543"/>
    </source>
</evidence>
<keyword evidence="15" id="KW-1185">Reference proteome</keyword>
<evidence type="ECO:0000256" key="5">
    <source>
        <dbReference type="ARBA" id="ARBA00022925"/>
    </source>
</evidence>
<keyword evidence="3 13" id="KW-0716">Sensory transduction</keyword>
<evidence type="ECO:0000256" key="8">
    <source>
        <dbReference type="ARBA" id="ARBA00023040"/>
    </source>
</evidence>
<dbReference type="AlphaFoldDB" id="A0A6P3W2R3"/>
<dbReference type="PROSITE" id="PS50262">
    <property type="entry name" value="G_PROTEIN_RECEP_F1_2"/>
    <property type="match status" value="1"/>
</dbReference>
<keyword evidence="11 13" id="KW-0675">Receptor</keyword>
<feature type="transmembrane region" description="Helical" evidence="13">
    <location>
        <begin position="65"/>
        <end position="85"/>
    </location>
</feature>
<evidence type="ECO:0000256" key="10">
    <source>
        <dbReference type="ARBA" id="ARBA00023157"/>
    </source>
</evidence>
<keyword evidence="9 13" id="KW-0472">Membrane</keyword>
<evidence type="ECO:0000313" key="16">
    <source>
        <dbReference type="RefSeq" id="XP_012686597.2"/>
    </source>
</evidence>
<keyword evidence="5 13" id="KW-0681">Retinal protein</keyword>
<dbReference type="InterPro" id="IPR000276">
    <property type="entry name" value="GPCR_Rhodpsn"/>
</dbReference>
<dbReference type="InterPro" id="IPR027430">
    <property type="entry name" value="Retinal_BS"/>
</dbReference>
<evidence type="ECO:0000256" key="7">
    <source>
        <dbReference type="ARBA" id="ARBA00022991"/>
    </source>
</evidence>
<dbReference type="SUPFAM" id="SSF81321">
    <property type="entry name" value="Family A G protein-coupled receptor-like"/>
    <property type="match status" value="1"/>
</dbReference>
<organism evidence="15 16">
    <name type="scientific">Clupea harengus</name>
    <name type="common">Atlantic herring</name>
    <dbReference type="NCBI Taxonomy" id="7950"/>
    <lineage>
        <taxon>Eukaryota</taxon>
        <taxon>Metazoa</taxon>
        <taxon>Chordata</taxon>
        <taxon>Craniata</taxon>
        <taxon>Vertebrata</taxon>
        <taxon>Euteleostomi</taxon>
        <taxon>Actinopterygii</taxon>
        <taxon>Neopterygii</taxon>
        <taxon>Teleostei</taxon>
        <taxon>Clupei</taxon>
        <taxon>Clupeiformes</taxon>
        <taxon>Clupeoidei</taxon>
        <taxon>Clupeidae</taxon>
        <taxon>Clupea</taxon>
    </lineage>
</organism>
<evidence type="ECO:0000256" key="4">
    <source>
        <dbReference type="ARBA" id="ARBA00022692"/>
    </source>
</evidence>
<dbReference type="Proteomes" id="UP000515152">
    <property type="component" value="Chromosome 5"/>
</dbReference>
<name>A0A6P3W2R3_CLUHA</name>
<feature type="transmembrane region" description="Helical" evidence="13">
    <location>
        <begin position="30"/>
        <end position="53"/>
    </location>
</feature>
<feature type="transmembrane region" description="Helical" evidence="13">
    <location>
        <begin position="135"/>
        <end position="156"/>
    </location>
</feature>
<evidence type="ECO:0000256" key="12">
    <source>
        <dbReference type="ARBA" id="ARBA00023224"/>
    </source>
</evidence>
<comment type="subcellular location">
    <subcellularLocation>
        <location evidence="1 13">Membrane</location>
        <topology evidence="1 13">Multi-pass membrane protein</topology>
    </subcellularLocation>
</comment>
<dbReference type="GO" id="GO:0016020">
    <property type="term" value="C:membrane"/>
    <property type="evidence" value="ECO:0007669"/>
    <property type="project" value="UniProtKB-SubCell"/>
</dbReference>
<evidence type="ECO:0000313" key="15">
    <source>
        <dbReference type="Proteomes" id="UP000515152"/>
    </source>
</evidence>
<proteinExistence type="inferred from homology"/>
<keyword evidence="4 13" id="KW-0812">Transmembrane</keyword>
<feature type="transmembrane region" description="Helical" evidence="13">
    <location>
        <begin position="235"/>
        <end position="262"/>
    </location>
</feature>
<dbReference type="GO" id="GO:0007601">
    <property type="term" value="P:visual perception"/>
    <property type="evidence" value="ECO:0007669"/>
    <property type="project" value="InterPro"/>
</dbReference>
<dbReference type="GeneID" id="105903389"/>
<dbReference type="Gene3D" id="1.20.1070.10">
    <property type="entry name" value="Rhodopsin 7-helix transmembrane proteins"/>
    <property type="match status" value="1"/>
</dbReference>
<dbReference type="KEGG" id="char:105903389"/>
<dbReference type="InterPro" id="IPR050125">
    <property type="entry name" value="GPCR_opsins"/>
</dbReference>
<evidence type="ECO:0000256" key="13">
    <source>
        <dbReference type="RuleBase" id="RU004951"/>
    </source>
</evidence>
<accession>A0A6P3W2R3</accession>
<keyword evidence="7 13" id="KW-0157">Chromophore</keyword>
<dbReference type="PROSITE" id="PS00238">
    <property type="entry name" value="OPSIN"/>
    <property type="match status" value="1"/>
</dbReference>
<evidence type="ECO:0000256" key="6">
    <source>
        <dbReference type="ARBA" id="ARBA00022989"/>
    </source>
</evidence>
<comment type="similarity">
    <text evidence="13">Belongs to the G-protein coupled receptor 1 family. Opsin subfamily.</text>
</comment>
<keyword evidence="10" id="KW-1015">Disulfide bond</keyword>
<dbReference type="OrthoDB" id="2101615at2759"/>
<feature type="transmembrane region" description="Helical" evidence="13">
    <location>
        <begin position="268"/>
        <end position="293"/>
    </location>
</feature>
<protein>
    <submittedName>
        <fullName evidence="16">Parapinopsin-like</fullName>
    </submittedName>
</protein>
<dbReference type="Pfam" id="PF00001">
    <property type="entry name" value="7tm_1"/>
    <property type="match status" value="1"/>
</dbReference>
<dbReference type="PRINTS" id="PR00237">
    <property type="entry name" value="GPCRRHODOPSN"/>
</dbReference>
<evidence type="ECO:0000256" key="1">
    <source>
        <dbReference type="ARBA" id="ARBA00004141"/>
    </source>
</evidence>
<feature type="domain" description="G-protein coupled receptors family 1 profile" evidence="14">
    <location>
        <begin position="44"/>
        <end position="291"/>
    </location>
</feature>
<dbReference type="RefSeq" id="XP_012686597.2">
    <property type="nucleotide sequence ID" value="XM_012831143.3"/>
</dbReference>
<evidence type="ECO:0000259" key="14">
    <source>
        <dbReference type="PROSITE" id="PS50262"/>
    </source>
</evidence>
<dbReference type="GO" id="GO:0007602">
    <property type="term" value="P:phototransduction"/>
    <property type="evidence" value="ECO:0007669"/>
    <property type="project" value="UniProtKB-KW"/>
</dbReference>
<keyword evidence="6 13" id="KW-1133">Transmembrane helix</keyword>
<dbReference type="InterPro" id="IPR001760">
    <property type="entry name" value="Opsin"/>
</dbReference>
<dbReference type="GO" id="GO:0004930">
    <property type="term" value="F:G protein-coupled receptor activity"/>
    <property type="evidence" value="ECO:0007669"/>
    <property type="project" value="UniProtKB-KW"/>
</dbReference>
<reference evidence="16" key="1">
    <citation type="submission" date="2025-08" db="UniProtKB">
        <authorList>
            <consortium name="RefSeq"/>
        </authorList>
    </citation>
    <scope>IDENTIFICATION</scope>
</reference>
<feature type="transmembrane region" description="Helical" evidence="13">
    <location>
        <begin position="105"/>
        <end position="123"/>
    </location>
</feature>
<keyword evidence="2 13" id="KW-0600">Photoreceptor protein</keyword>